<evidence type="ECO:0000256" key="7">
    <source>
        <dbReference type="HAMAP-Rule" id="MF_00607"/>
    </source>
</evidence>
<organism evidence="10 11">
    <name type="scientific">Candidatus Schekmanbacteria bacterium GWA2_38_11</name>
    <dbReference type="NCBI Taxonomy" id="1817876"/>
    <lineage>
        <taxon>Bacteria</taxon>
        <taxon>Candidatus Schekmaniibacteriota</taxon>
    </lineage>
</organism>
<keyword evidence="2 7" id="KW-0698">rRNA processing</keyword>
<dbReference type="GO" id="GO:0005829">
    <property type="term" value="C:cytosol"/>
    <property type="evidence" value="ECO:0007669"/>
    <property type="project" value="TreeGrafter"/>
</dbReference>
<accession>A0A1F7RG37</accession>
<feature type="binding site" evidence="7 8">
    <location>
        <position position="27"/>
    </location>
    <ligand>
        <name>S-adenosyl-L-methionine</name>
        <dbReference type="ChEBI" id="CHEBI:59789"/>
    </ligand>
</feature>
<keyword evidence="6 7" id="KW-0694">RNA-binding</keyword>
<evidence type="ECO:0000256" key="3">
    <source>
        <dbReference type="ARBA" id="ARBA00022603"/>
    </source>
</evidence>
<evidence type="ECO:0000256" key="5">
    <source>
        <dbReference type="ARBA" id="ARBA00022691"/>
    </source>
</evidence>
<dbReference type="Pfam" id="PF00398">
    <property type="entry name" value="RrnaAD"/>
    <property type="match status" value="1"/>
</dbReference>
<dbReference type="SUPFAM" id="SSF53335">
    <property type="entry name" value="S-adenosyl-L-methionine-dependent methyltransferases"/>
    <property type="match status" value="1"/>
</dbReference>
<dbReference type="PROSITE" id="PS51689">
    <property type="entry name" value="SAM_RNA_A_N6_MT"/>
    <property type="match status" value="1"/>
</dbReference>
<dbReference type="InterPro" id="IPR001737">
    <property type="entry name" value="KsgA/Erm"/>
</dbReference>
<gene>
    <name evidence="7" type="primary">rsmA</name>
    <name evidence="7" type="synonym">ksgA</name>
    <name evidence="10" type="ORF">A2042_06820</name>
</gene>
<dbReference type="NCBIfam" id="TIGR00755">
    <property type="entry name" value="ksgA"/>
    <property type="match status" value="1"/>
</dbReference>
<keyword evidence="5 7" id="KW-0949">S-adenosyl-L-methionine</keyword>
<dbReference type="PANTHER" id="PTHR11727:SF7">
    <property type="entry name" value="DIMETHYLADENOSINE TRANSFERASE-RELATED"/>
    <property type="match status" value="1"/>
</dbReference>
<protein>
    <recommendedName>
        <fullName evidence="7">Ribosomal RNA small subunit methyltransferase A</fullName>
        <ecNumber evidence="7">2.1.1.182</ecNumber>
    </recommendedName>
    <alternativeName>
        <fullName evidence="7">16S rRNA (adenine(1518)-N(6)/adenine(1519)-N(6))-dimethyltransferase</fullName>
    </alternativeName>
    <alternativeName>
        <fullName evidence="7">16S rRNA dimethyladenosine transferase</fullName>
    </alternativeName>
    <alternativeName>
        <fullName evidence="7">16S rRNA dimethylase</fullName>
    </alternativeName>
    <alternativeName>
        <fullName evidence="7">S-adenosylmethionine-6-N', N'-adenosyl(rRNA) dimethyltransferase</fullName>
    </alternativeName>
</protein>
<comment type="similarity">
    <text evidence="7">Belongs to the class I-like SAM-binding methyltransferase superfamily. rRNA adenine N(6)-methyltransferase family. RsmA subfamily.</text>
</comment>
<evidence type="ECO:0000256" key="4">
    <source>
        <dbReference type="ARBA" id="ARBA00022679"/>
    </source>
</evidence>
<dbReference type="SMART" id="SM00650">
    <property type="entry name" value="rADc"/>
    <property type="match status" value="1"/>
</dbReference>
<dbReference type="InterPro" id="IPR023165">
    <property type="entry name" value="rRNA_Ade_diMease-like_C"/>
</dbReference>
<dbReference type="AlphaFoldDB" id="A0A1F7RG37"/>
<comment type="function">
    <text evidence="7">Specifically dimethylates two adjacent adenosines (A1518 and A1519) in the loop of a conserved hairpin near the 3'-end of 16S rRNA in the 30S particle. May play a critical role in biogenesis of 30S subunits.</text>
</comment>
<evidence type="ECO:0000256" key="1">
    <source>
        <dbReference type="ARBA" id="ARBA00022490"/>
    </source>
</evidence>
<keyword evidence="3 7" id="KW-0489">Methyltransferase</keyword>
<feature type="binding site" evidence="7 8">
    <location>
        <position position="98"/>
    </location>
    <ligand>
        <name>S-adenosyl-L-methionine</name>
        <dbReference type="ChEBI" id="CHEBI:59789"/>
    </ligand>
</feature>
<feature type="binding site" evidence="7 8">
    <location>
        <position position="73"/>
    </location>
    <ligand>
        <name>S-adenosyl-L-methionine</name>
        <dbReference type="ChEBI" id="CHEBI:59789"/>
    </ligand>
</feature>
<evidence type="ECO:0000259" key="9">
    <source>
        <dbReference type="SMART" id="SM00650"/>
    </source>
</evidence>
<dbReference type="EC" id="2.1.1.182" evidence="7"/>
<dbReference type="Proteomes" id="UP000178526">
    <property type="component" value="Unassembled WGS sequence"/>
</dbReference>
<keyword evidence="1 7" id="KW-0963">Cytoplasm</keyword>
<evidence type="ECO:0000256" key="6">
    <source>
        <dbReference type="ARBA" id="ARBA00022884"/>
    </source>
</evidence>
<dbReference type="Gene3D" id="1.10.8.100">
    <property type="entry name" value="Ribosomal RNA adenine dimethylase-like, domain 2"/>
    <property type="match status" value="1"/>
</dbReference>
<evidence type="ECO:0000313" key="10">
    <source>
        <dbReference type="EMBL" id="OGL39894.1"/>
    </source>
</evidence>
<evidence type="ECO:0000256" key="8">
    <source>
        <dbReference type="PROSITE-ProRule" id="PRU01026"/>
    </source>
</evidence>
<name>A0A1F7RG37_9BACT</name>
<feature type="binding site" evidence="7 8">
    <location>
        <position position="123"/>
    </location>
    <ligand>
        <name>S-adenosyl-L-methionine</name>
        <dbReference type="ChEBI" id="CHEBI:59789"/>
    </ligand>
</feature>
<feature type="binding site" evidence="7 8">
    <location>
        <position position="25"/>
    </location>
    <ligand>
        <name>S-adenosyl-L-methionine</name>
        <dbReference type="ChEBI" id="CHEBI:59789"/>
    </ligand>
</feature>
<comment type="subcellular location">
    <subcellularLocation>
        <location evidence="7">Cytoplasm</location>
    </subcellularLocation>
</comment>
<comment type="caution">
    <text evidence="10">The sequence shown here is derived from an EMBL/GenBank/DDBJ whole genome shotgun (WGS) entry which is preliminary data.</text>
</comment>
<dbReference type="PANTHER" id="PTHR11727">
    <property type="entry name" value="DIMETHYLADENOSINE TRANSFERASE"/>
    <property type="match status" value="1"/>
</dbReference>
<dbReference type="EMBL" id="MGDB01000110">
    <property type="protein sequence ID" value="OGL39894.1"/>
    <property type="molecule type" value="Genomic_DNA"/>
</dbReference>
<evidence type="ECO:0000313" key="11">
    <source>
        <dbReference type="Proteomes" id="UP000178526"/>
    </source>
</evidence>
<dbReference type="Gene3D" id="3.40.50.150">
    <property type="entry name" value="Vaccinia Virus protein VP39"/>
    <property type="match status" value="1"/>
</dbReference>
<sequence length="286" mass="32673">MEARSLLITVLKKYKITPQKSLGQNFLNNPEAVNKLIAFIDPSDKDVFIEIGSGLGTLTFPLARKVKKVFAFETDSRLIKVSEELKQDLKNIEFINQDILGLDLEEFIAGHLQPGEKARVAGNLPYYISTLILFQLLKIKSYVKDITVMLQKELAMRIVANPNTRDYGSLTVFFQVFTDIKIGFEVRRDSFYPEPEVDSIIIKIIPLSKPRIDLSDYDLFLKLVKTSFAHRRKTLKNNLKNLDEIKKDPQLIHSLFSSSGIDPGARAEALSIFEFKKLYDALMEIR</sequence>
<comment type="catalytic activity">
    <reaction evidence="7">
        <text>adenosine(1518)/adenosine(1519) in 16S rRNA + 4 S-adenosyl-L-methionine = N(6)-dimethyladenosine(1518)/N(6)-dimethyladenosine(1519) in 16S rRNA + 4 S-adenosyl-L-homocysteine + 4 H(+)</text>
        <dbReference type="Rhea" id="RHEA:19609"/>
        <dbReference type="Rhea" id="RHEA-COMP:10232"/>
        <dbReference type="Rhea" id="RHEA-COMP:10233"/>
        <dbReference type="ChEBI" id="CHEBI:15378"/>
        <dbReference type="ChEBI" id="CHEBI:57856"/>
        <dbReference type="ChEBI" id="CHEBI:59789"/>
        <dbReference type="ChEBI" id="CHEBI:74411"/>
        <dbReference type="ChEBI" id="CHEBI:74493"/>
        <dbReference type="EC" id="2.1.1.182"/>
    </reaction>
</comment>
<evidence type="ECO:0000256" key="2">
    <source>
        <dbReference type="ARBA" id="ARBA00022552"/>
    </source>
</evidence>
<feature type="domain" description="Ribosomal RNA adenine methylase transferase N-terminal" evidence="9">
    <location>
        <begin position="32"/>
        <end position="208"/>
    </location>
</feature>
<dbReference type="InterPro" id="IPR020598">
    <property type="entry name" value="rRNA_Ade_methylase_Trfase_N"/>
</dbReference>
<proteinExistence type="inferred from homology"/>
<reference evidence="10 11" key="1">
    <citation type="journal article" date="2016" name="Nat. Commun.">
        <title>Thousands of microbial genomes shed light on interconnected biogeochemical processes in an aquifer system.</title>
        <authorList>
            <person name="Anantharaman K."/>
            <person name="Brown C.T."/>
            <person name="Hug L.A."/>
            <person name="Sharon I."/>
            <person name="Castelle C.J."/>
            <person name="Probst A.J."/>
            <person name="Thomas B.C."/>
            <person name="Singh A."/>
            <person name="Wilkins M.J."/>
            <person name="Karaoz U."/>
            <person name="Brodie E.L."/>
            <person name="Williams K.H."/>
            <person name="Hubbard S.S."/>
            <person name="Banfield J.F."/>
        </authorList>
    </citation>
    <scope>NUCLEOTIDE SEQUENCE [LARGE SCALE GENOMIC DNA]</scope>
</reference>
<keyword evidence="4 7" id="KW-0808">Transferase</keyword>
<feature type="binding site" evidence="7 8">
    <location>
        <position position="52"/>
    </location>
    <ligand>
        <name>S-adenosyl-L-methionine</name>
        <dbReference type="ChEBI" id="CHEBI:59789"/>
    </ligand>
</feature>
<dbReference type="CDD" id="cd02440">
    <property type="entry name" value="AdoMet_MTases"/>
    <property type="match status" value="1"/>
</dbReference>
<dbReference type="GO" id="GO:0003723">
    <property type="term" value="F:RNA binding"/>
    <property type="evidence" value="ECO:0007669"/>
    <property type="project" value="UniProtKB-UniRule"/>
</dbReference>
<dbReference type="HAMAP" id="MF_00607">
    <property type="entry name" value="16SrRNA_methyltr_A"/>
    <property type="match status" value="1"/>
</dbReference>
<dbReference type="InterPro" id="IPR011530">
    <property type="entry name" value="rRNA_adenine_dimethylase"/>
</dbReference>
<dbReference type="InterPro" id="IPR029063">
    <property type="entry name" value="SAM-dependent_MTases_sf"/>
</dbReference>
<dbReference type="GO" id="GO:0052908">
    <property type="term" value="F:16S rRNA (adenine(1518)-N(6)/adenine(1519)-N(6))-dimethyltransferase activity"/>
    <property type="evidence" value="ECO:0007669"/>
    <property type="project" value="UniProtKB-EC"/>
</dbReference>